<dbReference type="SMART" id="SM00729">
    <property type="entry name" value="Elp3"/>
    <property type="match status" value="1"/>
</dbReference>
<dbReference type="GO" id="GO:0046872">
    <property type="term" value="F:metal ion binding"/>
    <property type="evidence" value="ECO:0007669"/>
    <property type="project" value="UniProtKB-KW"/>
</dbReference>
<dbReference type="Proteomes" id="UP000078003">
    <property type="component" value="Unassembled WGS sequence"/>
</dbReference>
<dbReference type="PANTHER" id="PTHR22960:SF28">
    <property type="entry name" value="GTP 3',8-CYCLASE"/>
    <property type="match status" value="1"/>
</dbReference>
<reference evidence="13" key="1">
    <citation type="submission" date="2016-05" db="EMBL/GenBank/DDBJ databases">
        <title>Draft genome of Corynebacterium afermentans subsp. afermentans LCDC 88199T.</title>
        <authorList>
            <person name="Bernier A.-M."/>
            <person name="Bernard K."/>
        </authorList>
    </citation>
    <scope>NUCLEOTIDE SEQUENCE [LARGE SCALE GENOMIC DNA]</scope>
    <source>
        <strain evidence="13">NML01-0328</strain>
    </source>
</reference>
<dbReference type="CDD" id="cd21117">
    <property type="entry name" value="Twitch_MoaA"/>
    <property type="match status" value="1"/>
</dbReference>
<dbReference type="PANTHER" id="PTHR22960">
    <property type="entry name" value="MOLYBDOPTERIN COFACTOR SYNTHESIS PROTEIN A"/>
    <property type="match status" value="1"/>
</dbReference>
<dbReference type="CDD" id="cd01335">
    <property type="entry name" value="Radical_SAM"/>
    <property type="match status" value="1"/>
</dbReference>
<evidence type="ECO:0000256" key="5">
    <source>
        <dbReference type="ARBA" id="ARBA00022741"/>
    </source>
</evidence>
<evidence type="ECO:0000256" key="2">
    <source>
        <dbReference type="ARBA" id="ARBA00022485"/>
    </source>
</evidence>
<evidence type="ECO:0000256" key="3">
    <source>
        <dbReference type="ARBA" id="ARBA00022691"/>
    </source>
</evidence>
<dbReference type="NCBIfam" id="TIGR02666">
    <property type="entry name" value="moaA"/>
    <property type="match status" value="1"/>
</dbReference>
<sequence>MTPPHTLTDPYNRRLSYLRLSVTDLCNYRCTYCLPDGYQGKAKPDELTLPEIETLVGVFAAAGTRKIRLTGGEPTLRRDLADIIAVCKANPLIENVALTTNAFRLAQLFPAYRAAGLDKINISIDSFDPDVFFEITGKRECTNILRALDNILAEGFCNVKVNTLLLRRYAERTLADALDFVRERPVTLRFIELMQTGDNGSFFNSQHLSAAEIERGLQAQGWQLLPRQPHAGPAREYFHRDFSGSIGFIAPYSEDFCKSCNRLRVTAQGKMHLCLFGGIAYDLRPYLREGDAEGLRRYLHQTIAEKPEHHYLHDKKVGLITNLSMTGG</sequence>
<dbReference type="SFLD" id="SFLDS00029">
    <property type="entry name" value="Radical_SAM"/>
    <property type="match status" value="1"/>
</dbReference>
<dbReference type="AlphaFoldDB" id="A0A1A9RI68"/>
<gene>
    <name evidence="12" type="ORF">A7P85_00555</name>
</gene>
<dbReference type="InterPro" id="IPR007197">
    <property type="entry name" value="rSAM"/>
</dbReference>
<evidence type="ECO:0000256" key="10">
    <source>
        <dbReference type="ARBA" id="ARBA00023239"/>
    </source>
</evidence>
<dbReference type="RefSeq" id="WP_064083994.1">
    <property type="nucleotide sequence ID" value="NZ_LXSF01000001.1"/>
</dbReference>
<feature type="domain" description="Radical SAM core" evidence="11">
    <location>
        <begin position="10"/>
        <end position="235"/>
    </location>
</feature>
<keyword evidence="7" id="KW-0411">Iron-sulfur</keyword>
<name>A0A1A9RI68_EIKCO</name>
<dbReference type="SFLD" id="SFLDG01067">
    <property type="entry name" value="SPASM/twitch_domain_containing"/>
    <property type="match status" value="1"/>
</dbReference>
<evidence type="ECO:0000256" key="1">
    <source>
        <dbReference type="ARBA" id="ARBA00001966"/>
    </source>
</evidence>
<evidence type="ECO:0000313" key="13">
    <source>
        <dbReference type="Proteomes" id="UP000078003"/>
    </source>
</evidence>
<evidence type="ECO:0000256" key="6">
    <source>
        <dbReference type="ARBA" id="ARBA00023004"/>
    </source>
</evidence>
<proteinExistence type="predicted"/>
<evidence type="ECO:0000256" key="4">
    <source>
        <dbReference type="ARBA" id="ARBA00022723"/>
    </source>
</evidence>
<dbReference type="Pfam" id="PF06463">
    <property type="entry name" value="Mob_synth_C"/>
    <property type="match status" value="1"/>
</dbReference>
<organism evidence="12 13">
    <name type="scientific">Eikenella corrodens</name>
    <dbReference type="NCBI Taxonomy" id="539"/>
    <lineage>
        <taxon>Bacteria</taxon>
        <taxon>Pseudomonadati</taxon>
        <taxon>Pseudomonadota</taxon>
        <taxon>Betaproteobacteria</taxon>
        <taxon>Neisseriales</taxon>
        <taxon>Neisseriaceae</taxon>
        <taxon>Eikenella</taxon>
    </lineage>
</organism>
<comment type="cofactor">
    <cofactor evidence="1">
        <name>[4Fe-4S] cluster</name>
        <dbReference type="ChEBI" id="CHEBI:49883"/>
    </cofactor>
</comment>
<dbReference type="InterPro" id="IPR013483">
    <property type="entry name" value="MoaA"/>
</dbReference>
<dbReference type="Gene3D" id="3.20.20.70">
    <property type="entry name" value="Aldolase class I"/>
    <property type="match status" value="1"/>
</dbReference>
<keyword evidence="6" id="KW-0408">Iron</keyword>
<dbReference type="GO" id="GO:0005525">
    <property type="term" value="F:GTP binding"/>
    <property type="evidence" value="ECO:0007669"/>
    <property type="project" value="UniProtKB-KW"/>
</dbReference>
<dbReference type="InterPro" id="IPR040064">
    <property type="entry name" value="MoaA-like"/>
</dbReference>
<dbReference type="GO" id="GO:0061798">
    <property type="term" value="F:GTP 3',8'-cyclase activity"/>
    <property type="evidence" value="ECO:0007669"/>
    <property type="project" value="TreeGrafter"/>
</dbReference>
<dbReference type="SFLD" id="SFLDG01386">
    <property type="entry name" value="main_SPASM_domain-containing"/>
    <property type="match status" value="1"/>
</dbReference>
<accession>A0A1A9RI68</accession>
<dbReference type="GO" id="GO:0051539">
    <property type="term" value="F:4 iron, 4 sulfur cluster binding"/>
    <property type="evidence" value="ECO:0007669"/>
    <property type="project" value="UniProtKB-KW"/>
</dbReference>
<keyword evidence="4" id="KW-0479">Metal-binding</keyword>
<keyword evidence="2" id="KW-0004">4Fe-4S</keyword>
<dbReference type="GO" id="GO:0061799">
    <property type="term" value="F:cyclic pyranopterin monophosphate synthase activity"/>
    <property type="evidence" value="ECO:0007669"/>
    <property type="project" value="TreeGrafter"/>
</dbReference>
<evidence type="ECO:0000313" key="12">
    <source>
        <dbReference type="EMBL" id="OAM18208.1"/>
    </source>
</evidence>
<dbReference type="InterPro" id="IPR013785">
    <property type="entry name" value="Aldolase_TIM"/>
</dbReference>
<evidence type="ECO:0000256" key="8">
    <source>
        <dbReference type="ARBA" id="ARBA00023134"/>
    </source>
</evidence>
<dbReference type="Pfam" id="PF04055">
    <property type="entry name" value="Radical_SAM"/>
    <property type="match status" value="1"/>
</dbReference>
<dbReference type="SUPFAM" id="SSF102114">
    <property type="entry name" value="Radical SAM enzymes"/>
    <property type="match status" value="1"/>
</dbReference>
<keyword evidence="3" id="KW-0949">S-adenosyl-L-methionine</keyword>
<dbReference type="SFLD" id="SFLDG01383">
    <property type="entry name" value="cyclic_pyranopterin_phosphate"/>
    <property type="match status" value="1"/>
</dbReference>
<dbReference type="InterPro" id="IPR006638">
    <property type="entry name" value="Elp3/MiaA/NifB-like_rSAM"/>
</dbReference>
<keyword evidence="9" id="KW-0501">Molybdenum cofactor biosynthesis</keyword>
<dbReference type="InterPro" id="IPR010505">
    <property type="entry name" value="MoaA_twitch"/>
</dbReference>
<comment type="caution">
    <text evidence="12">The sequence shown here is derived from an EMBL/GenBank/DDBJ whole genome shotgun (WGS) entry which is preliminary data.</text>
</comment>
<dbReference type="InterPro" id="IPR050105">
    <property type="entry name" value="MoCo_biosynth_MoaA/MoaC"/>
</dbReference>
<keyword evidence="10" id="KW-0456">Lyase</keyword>
<keyword evidence="8" id="KW-0342">GTP-binding</keyword>
<dbReference type="GO" id="GO:0006777">
    <property type="term" value="P:Mo-molybdopterin cofactor biosynthetic process"/>
    <property type="evidence" value="ECO:0007669"/>
    <property type="project" value="UniProtKB-KW"/>
</dbReference>
<evidence type="ECO:0000259" key="11">
    <source>
        <dbReference type="PROSITE" id="PS51918"/>
    </source>
</evidence>
<protein>
    <submittedName>
        <fullName evidence="12">Cyclic pyranopterin phosphate synthase</fullName>
    </submittedName>
</protein>
<keyword evidence="5" id="KW-0547">Nucleotide-binding</keyword>
<evidence type="ECO:0000256" key="7">
    <source>
        <dbReference type="ARBA" id="ARBA00023014"/>
    </source>
</evidence>
<evidence type="ECO:0000256" key="9">
    <source>
        <dbReference type="ARBA" id="ARBA00023150"/>
    </source>
</evidence>
<dbReference type="EMBL" id="LXSF01000001">
    <property type="protein sequence ID" value="OAM18208.1"/>
    <property type="molecule type" value="Genomic_DNA"/>
</dbReference>
<dbReference type="InterPro" id="IPR058240">
    <property type="entry name" value="rSAM_sf"/>
</dbReference>
<dbReference type="PROSITE" id="PS51918">
    <property type="entry name" value="RADICAL_SAM"/>
    <property type="match status" value="1"/>
</dbReference>